<dbReference type="STRING" id="42256.RradSPS_2004"/>
<organism evidence="8 10">
    <name type="scientific">Rubrobacter radiotolerans</name>
    <name type="common">Arthrobacter radiotolerans</name>
    <dbReference type="NCBI Taxonomy" id="42256"/>
    <lineage>
        <taxon>Bacteria</taxon>
        <taxon>Bacillati</taxon>
        <taxon>Actinomycetota</taxon>
        <taxon>Rubrobacteria</taxon>
        <taxon>Rubrobacterales</taxon>
        <taxon>Rubrobacteraceae</taxon>
        <taxon>Rubrobacter</taxon>
    </lineage>
</organism>
<dbReference type="KEGG" id="rrd:RradSPS_2004"/>
<name>A0A023X487_RUBRA</name>
<dbReference type="PIRSF" id="PIRSF018953">
    <property type="entry name" value="UCP018953"/>
    <property type="match status" value="1"/>
</dbReference>
<dbReference type="SMART" id="SM00897">
    <property type="entry name" value="FIST"/>
    <property type="match status" value="1"/>
</dbReference>
<evidence type="ECO:0000259" key="7">
    <source>
        <dbReference type="SMART" id="SM01204"/>
    </source>
</evidence>
<dbReference type="RefSeq" id="WP_038682436.1">
    <property type="nucleotide sequence ID" value="NZ_CP007514.1"/>
</dbReference>
<dbReference type="AlphaFoldDB" id="A0A023X487"/>
<sequence length="410" mass="43216">MERPAAPEMRWASALSREASFERAVGECVRSVRERLGAGEVSVAFAFVTPHFAARFEDLYGLVSEALGPEVFLGCSGGGVIGAFTEVEYAPAVSLVAARLPGVSVRPFRIPASPGALPDLDGPPGAWERLVGVPAAENPALVLLSDPFSARTEALISGLDYAYPQSVKVGGLVSGGTSPNTNALFLGGEVLTSGTVGVALSGDIEVDTVVAQGCRPIGELMTVTSCDGNFLYELDETPALDVVRELFASLKDRDLELARSSLFVGVVMDEFDLEPGPGDFLIRNVIGFDPARGSLAVGERLQPGMRLRFHVRDGETSAEDLALLLDGYARLTGDSGPSANPSGTLLFSCLGRGENLYGAPDFDSSLLRERVGEVPMGGFFCNGEIGPVGGSTFLHGYTSSFAFFRPRTPR</sequence>
<keyword evidence="10" id="KW-1185">Reference proteome</keyword>
<feature type="domain" description="FIST C-domain" evidence="7">
    <location>
        <begin position="239"/>
        <end position="388"/>
    </location>
</feature>
<keyword evidence="2" id="KW-1003">Cell membrane</keyword>
<dbReference type="eggNOG" id="COG4398">
    <property type="taxonomic scope" value="Bacteria"/>
</dbReference>
<evidence type="ECO:0000313" key="8">
    <source>
        <dbReference type="EMBL" id="AHY47287.1"/>
    </source>
</evidence>
<dbReference type="EMBL" id="CP007514">
    <property type="protein sequence ID" value="AHY47287.1"/>
    <property type="molecule type" value="Genomic_DNA"/>
</dbReference>
<feature type="domain" description="FIST" evidence="6">
    <location>
        <begin position="41"/>
        <end position="238"/>
    </location>
</feature>
<evidence type="ECO:0000256" key="4">
    <source>
        <dbReference type="ARBA" id="ARBA00022989"/>
    </source>
</evidence>
<evidence type="ECO:0000256" key="1">
    <source>
        <dbReference type="ARBA" id="ARBA00004651"/>
    </source>
</evidence>
<reference evidence="8 10" key="1">
    <citation type="submission" date="2014-03" db="EMBL/GenBank/DDBJ databases">
        <title>Complete genome sequence of the Radio-Resistant Rubrobacter radiotolerans RSPS-4.</title>
        <authorList>
            <person name="Egas C.C."/>
            <person name="Barroso C.C."/>
            <person name="Froufe H.J.C."/>
            <person name="Pacheco J.J."/>
            <person name="Albuquerque L.L."/>
            <person name="da Costa M.M.S."/>
        </authorList>
    </citation>
    <scope>NUCLEOTIDE SEQUENCE [LARGE SCALE GENOMIC DNA]</scope>
    <source>
        <strain evidence="8 10">RSPS-4</strain>
    </source>
</reference>
<dbReference type="InterPro" id="IPR016741">
    <property type="entry name" value="UCP018953"/>
</dbReference>
<evidence type="ECO:0000259" key="6">
    <source>
        <dbReference type="SMART" id="SM00897"/>
    </source>
</evidence>
<dbReference type="InterPro" id="IPR013702">
    <property type="entry name" value="FIST_domain_N"/>
</dbReference>
<keyword evidence="5" id="KW-0472">Membrane</keyword>
<dbReference type="SMART" id="SM01204">
    <property type="entry name" value="FIST_C"/>
    <property type="match status" value="1"/>
</dbReference>
<dbReference type="PANTHER" id="PTHR14939:SF5">
    <property type="entry name" value="F-BOX ONLY PROTEIN 22"/>
    <property type="match status" value="1"/>
</dbReference>
<dbReference type="InterPro" id="IPR019494">
    <property type="entry name" value="FIST_C"/>
</dbReference>
<dbReference type="Pfam" id="PF08495">
    <property type="entry name" value="FIST"/>
    <property type="match status" value="1"/>
</dbReference>
<dbReference type="Proteomes" id="UP001281130">
    <property type="component" value="Unassembled WGS sequence"/>
</dbReference>
<evidence type="ECO:0000313" key="9">
    <source>
        <dbReference type="EMBL" id="MDX5894692.1"/>
    </source>
</evidence>
<evidence type="ECO:0000256" key="5">
    <source>
        <dbReference type="ARBA" id="ARBA00023136"/>
    </source>
</evidence>
<evidence type="ECO:0000256" key="3">
    <source>
        <dbReference type="ARBA" id="ARBA00022692"/>
    </source>
</evidence>
<evidence type="ECO:0000256" key="2">
    <source>
        <dbReference type="ARBA" id="ARBA00022475"/>
    </source>
</evidence>
<comment type="subcellular location">
    <subcellularLocation>
        <location evidence="1">Cell membrane</location>
        <topology evidence="1">Multi-pass membrane protein</topology>
    </subcellularLocation>
</comment>
<dbReference type="GO" id="GO:0005886">
    <property type="term" value="C:plasma membrane"/>
    <property type="evidence" value="ECO:0007669"/>
    <property type="project" value="UniProtKB-SubCell"/>
</dbReference>
<dbReference type="Proteomes" id="UP000025229">
    <property type="component" value="Chromosome"/>
</dbReference>
<dbReference type="Pfam" id="PF10442">
    <property type="entry name" value="FIST_C"/>
    <property type="match status" value="1"/>
</dbReference>
<protein>
    <submittedName>
        <fullName evidence="9">FIST N-terminal domain-containing protein</fullName>
    </submittedName>
</protein>
<reference evidence="9" key="2">
    <citation type="submission" date="2023-11" db="EMBL/GenBank/DDBJ databases">
        <title>MicrobeMod: A computational toolkit for identifying prokaryotic methylation and restriction-modification with nanopore sequencing.</title>
        <authorList>
            <person name="Crits-Christoph A."/>
            <person name="Kang S.C."/>
            <person name="Lee H."/>
            <person name="Ostrov N."/>
        </authorList>
    </citation>
    <scope>NUCLEOTIDE SEQUENCE</scope>
    <source>
        <strain evidence="9">ATCC 51242</strain>
    </source>
</reference>
<dbReference type="PATRIC" id="fig|42256.3.peg.2041"/>
<accession>A0A023X487</accession>
<dbReference type="PANTHER" id="PTHR14939">
    <property type="entry name" value="F-BOX ONLY PROTEIN 22"/>
    <property type="match status" value="1"/>
</dbReference>
<evidence type="ECO:0000313" key="10">
    <source>
        <dbReference type="Proteomes" id="UP000025229"/>
    </source>
</evidence>
<keyword evidence="3" id="KW-0812">Transmembrane</keyword>
<dbReference type="EMBL" id="JAWXXX010000001">
    <property type="protein sequence ID" value="MDX5894692.1"/>
    <property type="molecule type" value="Genomic_DNA"/>
</dbReference>
<dbReference type="HOGENOM" id="CLU_055814_0_0_11"/>
<keyword evidence="4" id="KW-1133">Transmembrane helix</keyword>
<gene>
    <name evidence="8" type="ORF">RradSPS_2004</name>
    <name evidence="9" type="ORF">SIL72_11735</name>
</gene>
<proteinExistence type="predicted"/>